<reference evidence="2" key="1">
    <citation type="journal article" date="2014" name="Genome Biol. Evol.">
        <title>Pangenome evidence for extensive interdomain horizontal transfer affecting lineage core and shell genes in uncultured planktonic thaumarchaeota and euryarchaeota.</title>
        <authorList>
            <person name="Deschamps P."/>
            <person name="Zivanovic Y."/>
            <person name="Moreira D."/>
            <person name="Rodriguez-Valera F."/>
            <person name="Lopez-Garcia P."/>
        </authorList>
    </citation>
    <scope>NUCLEOTIDE SEQUENCE</scope>
</reference>
<dbReference type="PROSITE" id="PS51257">
    <property type="entry name" value="PROKAR_LIPOPROTEIN"/>
    <property type="match status" value="1"/>
</dbReference>
<dbReference type="AlphaFoldDB" id="A0A075I329"/>
<name>A0A075I329_9EURY</name>
<organism evidence="2">
    <name type="scientific">uncultured marine group II/III euryarchaeote KM3_98_F04</name>
    <dbReference type="NCBI Taxonomy" id="1456548"/>
    <lineage>
        <taxon>Archaea</taxon>
        <taxon>Methanobacteriati</taxon>
        <taxon>Methanobacteriota</taxon>
        <taxon>environmental samples</taxon>
    </lineage>
</organism>
<keyword evidence="1" id="KW-0472">Membrane</keyword>
<feature type="transmembrane region" description="Helical" evidence="1">
    <location>
        <begin position="74"/>
        <end position="103"/>
    </location>
</feature>
<feature type="transmembrane region" description="Helical" evidence="1">
    <location>
        <begin position="119"/>
        <end position="141"/>
    </location>
</feature>
<evidence type="ECO:0000256" key="1">
    <source>
        <dbReference type="SAM" id="Phobius"/>
    </source>
</evidence>
<feature type="transmembrane region" description="Helical" evidence="1">
    <location>
        <begin position="44"/>
        <end position="62"/>
    </location>
</feature>
<accession>A0A075I329</accession>
<dbReference type="EMBL" id="KF901185">
    <property type="protein sequence ID" value="AIF21207.1"/>
    <property type="molecule type" value="Genomic_DNA"/>
</dbReference>
<keyword evidence="1" id="KW-1133">Transmembrane helix</keyword>
<sequence>MKWDSPPIWPVAVPSLLGFVLACSPLRAYKFEALSFLSTPEGQDSILTPMICLILLSGLLYFSPEELGSRKELISGALVAILFGVLPLALFDPWLVIMVLLWIQQSMSVPRHNFPPFRIGLWIGLGAVSGLFVGALFAHFIL</sequence>
<proteinExistence type="predicted"/>
<keyword evidence="1" id="KW-0812">Transmembrane</keyword>
<evidence type="ECO:0000313" key="2">
    <source>
        <dbReference type="EMBL" id="AIF21207.1"/>
    </source>
</evidence>
<protein>
    <submittedName>
        <fullName evidence="2">Uncharacterized protein</fullName>
    </submittedName>
</protein>